<comment type="caution">
    <text evidence="17">The sequence shown here is derived from an EMBL/GenBank/DDBJ whole genome shotgun (WGS) entry which is preliminary data.</text>
</comment>
<dbReference type="GO" id="GO:0008703">
    <property type="term" value="F:5-amino-6-(5-phosphoribosylamino)uracil reductase activity"/>
    <property type="evidence" value="ECO:0007669"/>
    <property type="project" value="UniProtKB-EC"/>
</dbReference>
<comment type="similarity">
    <text evidence="5 12">In the C-terminal section; belongs to the HTP reductase family.</text>
</comment>
<dbReference type="PIRSF" id="PIRSF006769">
    <property type="entry name" value="RibD"/>
    <property type="match status" value="1"/>
</dbReference>
<keyword evidence="8 12" id="KW-0862">Zinc</keyword>
<keyword evidence="10 12" id="KW-0560">Oxidoreductase</keyword>
<feature type="binding site" evidence="14">
    <location>
        <begin position="317"/>
        <end position="323"/>
    </location>
    <ligand>
        <name>NADP(+)</name>
        <dbReference type="ChEBI" id="CHEBI:58349"/>
    </ligand>
</feature>
<evidence type="ECO:0000256" key="3">
    <source>
        <dbReference type="ARBA" id="ARBA00004910"/>
    </source>
</evidence>
<keyword evidence="6 12" id="KW-0686">Riboflavin biosynthesis</keyword>
<comment type="cofactor">
    <cofactor evidence="12 15">
        <name>Zn(2+)</name>
        <dbReference type="ChEBI" id="CHEBI:29105"/>
    </cofactor>
    <text evidence="12 15">Binds 1 zinc ion.</text>
</comment>
<dbReference type="Proteomes" id="UP000238326">
    <property type="component" value="Unassembled WGS sequence"/>
</dbReference>
<keyword evidence="9 12" id="KW-0521">NADP</keyword>
<comment type="similarity">
    <text evidence="4 12">In the N-terminal section; belongs to the cytidine and deoxycytidylate deaminase family.</text>
</comment>
<evidence type="ECO:0000256" key="11">
    <source>
        <dbReference type="ARBA" id="ARBA00023268"/>
    </source>
</evidence>
<dbReference type="Gene3D" id="3.40.140.10">
    <property type="entry name" value="Cytidine Deaminase, domain 2"/>
    <property type="match status" value="1"/>
</dbReference>
<evidence type="ECO:0000259" key="16">
    <source>
        <dbReference type="PROSITE" id="PS51747"/>
    </source>
</evidence>
<dbReference type="EMBL" id="PVLR01000042">
    <property type="protein sequence ID" value="PRD67951.1"/>
    <property type="molecule type" value="Genomic_DNA"/>
</dbReference>
<feature type="binding site" evidence="14">
    <location>
        <position position="170"/>
    </location>
    <ligand>
        <name>NADP(+)</name>
        <dbReference type="ChEBI" id="CHEBI:58349"/>
    </ligand>
</feature>
<protein>
    <recommendedName>
        <fullName evidence="12">Riboflavin biosynthesis protein RibD</fullName>
    </recommendedName>
    <domain>
        <recommendedName>
            <fullName evidence="12">Diaminohydroxyphosphoribosylaminopyrimidine deaminase</fullName>
            <shortName evidence="12">DRAP deaminase</shortName>
            <ecNumber evidence="12">3.5.4.26</ecNumber>
        </recommendedName>
        <alternativeName>
            <fullName evidence="12">Riboflavin-specific deaminase</fullName>
        </alternativeName>
    </domain>
    <domain>
        <recommendedName>
            <fullName evidence="12">5-amino-6-(5-phosphoribosylamino)uracil reductase</fullName>
            <ecNumber evidence="12">1.1.1.193</ecNumber>
        </recommendedName>
        <alternativeName>
            <fullName evidence="12">HTP reductase</fullName>
        </alternativeName>
    </domain>
</protein>
<dbReference type="PANTHER" id="PTHR38011:SF7">
    <property type="entry name" value="2,5-DIAMINO-6-RIBOSYLAMINO-4(3H)-PYRIMIDINONE 5'-PHOSPHATE REDUCTASE"/>
    <property type="match status" value="1"/>
</dbReference>
<dbReference type="EC" id="3.5.4.26" evidence="12"/>
<feature type="binding site" evidence="14">
    <location>
        <position position="186"/>
    </location>
    <ligand>
        <name>NADP(+)</name>
        <dbReference type="ChEBI" id="CHEBI:58349"/>
    </ligand>
</feature>
<dbReference type="PANTHER" id="PTHR38011">
    <property type="entry name" value="DIHYDROFOLATE REDUCTASE FAMILY PROTEIN (AFU_ORTHOLOGUE AFUA_8G06820)"/>
    <property type="match status" value="1"/>
</dbReference>
<dbReference type="SUPFAM" id="SSF53927">
    <property type="entry name" value="Cytidine deaminase-like"/>
    <property type="match status" value="1"/>
</dbReference>
<dbReference type="Pfam" id="PF01872">
    <property type="entry name" value="RibD_C"/>
    <property type="match status" value="1"/>
</dbReference>
<dbReference type="SUPFAM" id="SSF53597">
    <property type="entry name" value="Dihydrofolate reductase-like"/>
    <property type="match status" value="1"/>
</dbReference>
<dbReference type="InterPro" id="IPR002125">
    <property type="entry name" value="CMP_dCMP_dom"/>
</dbReference>
<feature type="active site" description="Proton donor" evidence="13">
    <location>
        <position position="61"/>
    </location>
</feature>
<dbReference type="PROSITE" id="PS00903">
    <property type="entry name" value="CYT_DCMP_DEAMINASES_1"/>
    <property type="match status" value="1"/>
</dbReference>
<feature type="binding site" evidence="15">
    <location>
        <position position="59"/>
    </location>
    <ligand>
        <name>Zn(2+)</name>
        <dbReference type="ChEBI" id="CHEBI:29105"/>
        <note>catalytic</note>
    </ligand>
</feature>
<dbReference type="Pfam" id="PF00383">
    <property type="entry name" value="dCMP_cyt_deam_1"/>
    <property type="match status" value="1"/>
</dbReference>
<keyword evidence="18" id="KW-1185">Reference proteome</keyword>
<dbReference type="NCBIfam" id="TIGR00326">
    <property type="entry name" value="eubact_ribD"/>
    <property type="match status" value="1"/>
</dbReference>
<dbReference type="GO" id="GO:0008270">
    <property type="term" value="F:zinc ion binding"/>
    <property type="evidence" value="ECO:0007669"/>
    <property type="project" value="InterPro"/>
</dbReference>
<feature type="binding site" evidence="15">
    <location>
        <position position="96"/>
    </location>
    <ligand>
        <name>Zn(2+)</name>
        <dbReference type="ChEBI" id="CHEBI:29105"/>
        <note>catalytic</note>
    </ligand>
</feature>
<comment type="pathway">
    <text evidence="3 12">Cofactor biosynthesis; riboflavin biosynthesis; 5-amino-6-(D-ribitylamino)uracil from GTP: step 3/4.</text>
</comment>
<keyword evidence="7 12" id="KW-0479">Metal-binding</keyword>
<evidence type="ECO:0000256" key="1">
    <source>
        <dbReference type="ARBA" id="ARBA00002151"/>
    </source>
</evidence>
<dbReference type="OrthoDB" id="9800865at2"/>
<reference evidence="17 18" key="1">
    <citation type="submission" date="2018-03" db="EMBL/GenBank/DDBJ databases">
        <title>Comparative genomics illustrates the genes involved in a hyperalkaliphilic mechanisms of Serpentinomonas isolated from highly-alkaline calcium-rich serpentinized springs.</title>
        <authorList>
            <person name="Suzuki S."/>
            <person name="Ishii S."/>
            <person name="Walworth N."/>
            <person name="Bird L."/>
            <person name="Kuenen J.G."/>
            <person name="Nealson K.H."/>
        </authorList>
    </citation>
    <scope>NUCLEOTIDE SEQUENCE [LARGE SCALE GENOMIC DNA]</scope>
    <source>
        <strain evidence="17 18">83</strain>
    </source>
</reference>
<evidence type="ECO:0000256" key="2">
    <source>
        <dbReference type="ARBA" id="ARBA00004882"/>
    </source>
</evidence>
<sequence length="387" mass="40353">MNDTSTLDGLGGLGDLLALDALAAQATGLSEPNPRVACRLILADGRVFEGHTQQAGGPHAEVMALRAAQTAGADTKGATAIVTLEPCSHHGRTPPCCDALIAAGVARVIVALADPNPLVGGQGMARLRAAGIQVELLATEHPLALASRERNIGFLSRMTRGLPWVRMKMAASLDGTTALSNGASQWITAEAARTDGHAWRKRAGAILTGIGTVLEDDPRLDVRLVETANQPLRVLVDSRLELPLDARIIAPPGALLVYTASDPAATAPKRAALADRGVTVIDCPGPTRPGSHAKVDLAKLLQDLASRGVNELHVEAGHKLNGSLLREGLVDELLLYLAPKLLGPGMGLAAIGPLTELAQGIALEFVEATPVGRDLRLRARVPDRFDG</sequence>
<evidence type="ECO:0000256" key="9">
    <source>
        <dbReference type="ARBA" id="ARBA00022857"/>
    </source>
</evidence>
<evidence type="ECO:0000256" key="13">
    <source>
        <dbReference type="PIRSR" id="PIRSR006769-1"/>
    </source>
</evidence>
<feature type="binding site" evidence="14">
    <location>
        <position position="216"/>
    </location>
    <ligand>
        <name>NADP(+)</name>
        <dbReference type="ChEBI" id="CHEBI:58349"/>
    </ligand>
</feature>
<dbReference type="InterPro" id="IPR002734">
    <property type="entry name" value="RibDG_C"/>
</dbReference>
<dbReference type="InterPro" id="IPR004794">
    <property type="entry name" value="Eubact_RibD"/>
</dbReference>
<organism evidence="17 18">
    <name type="scientific">Malikia spinosa</name>
    <dbReference type="NCBI Taxonomy" id="86180"/>
    <lineage>
        <taxon>Bacteria</taxon>
        <taxon>Pseudomonadati</taxon>
        <taxon>Pseudomonadota</taxon>
        <taxon>Betaproteobacteria</taxon>
        <taxon>Burkholderiales</taxon>
        <taxon>Comamonadaceae</taxon>
        <taxon>Malikia</taxon>
    </lineage>
</organism>
<comment type="catalytic activity">
    <reaction evidence="12">
        <text>2,5-diamino-6-hydroxy-4-(5-phosphoribosylamino)-pyrimidine + H2O + H(+) = 5-amino-6-(5-phospho-D-ribosylamino)uracil + NH4(+)</text>
        <dbReference type="Rhea" id="RHEA:21868"/>
        <dbReference type="ChEBI" id="CHEBI:15377"/>
        <dbReference type="ChEBI" id="CHEBI:15378"/>
        <dbReference type="ChEBI" id="CHEBI:28938"/>
        <dbReference type="ChEBI" id="CHEBI:58453"/>
        <dbReference type="ChEBI" id="CHEBI:58614"/>
        <dbReference type="EC" id="3.5.4.26"/>
    </reaction>
</comment>
<feature type="binding site" evidence="14">
    <location>
        <position position="315"/>
    </location>
    <ligand>
        <name>substrate</name>
    </ligand>
</feature>
<evidence type="ECO:0000256" key="4">
    <source>
        <dbReference type="ARBA" id="ARBA00005259"/>
    </source>
</evidence>
<evidence type="ECO:0000256" key="12">
    <source>
        <dbReference type="PIRNR" id="PIRNR006769"/>
    </source>
</evidence>
<dbReference type="InterPro" id="IPR011549">
    <property type="entry name" value="RibD_C"/>
</dbReference>
<keyword evidence="11" id="KW-0511">Multifunctional enzyme</keyword>
<evidence type="ECO:0000313" key="18">
    <source>
        <dbReference type="Proteomes" id="UP000238326"/>
    </source>
</evidence>
<evidence type="ECO:0000256" key="5">
    <source>
        <dbReference type="ARBA" id="ARBA00007417"/>
    </source>
</evidence>
<dbReference type="UniPathway" id="UPA00275">
    <property type="reaction ID" value="UER00401"/>
</dbReference>
<feature type="binding site" evidence="14">
    <location>
        <position position="220"/>
    </location>
    <ligand>
        <name>substrate</name>
    </ligand>
</feature>
<dbReference type="InterPro" id="IPR050765">
    <property type="entry name" value="Riboflavin_Biosynth_HTPR"/>
</dbReference>
<name>A0A2S9KBX4_9BURK</name>
<dbReference type="InterPro" id="IPR016192">
    <property type="entry name" value="APOBEC/CMP_deaminase_Zn-bd"/>
</dbReference>
<feature type="binding site" evidence="15">
    <location>
        <position position="87"/>
    </location>
    <ligand>
        <name>Zn(2+)</name>
        <dbReference type="ChEBI" id="CHEBI:29105"/>
        <note>catalytic</note>
    </ligand>
</feature>
<dbReference type="EC" id="1.1.1.193" evidence="12"/>
<feature type="binding site" evidence="14">
    <location>
        <position position="200"/>
    </location>
    <ligand>
        <name>substrate</name>
    </ligand>
</feature>
<dbReference type="NCBIfam" id="TIGR00227">
    <property type="entry name" value="ribD_Cterm"/>
    <property type="match status" value="1"/>
</dbReference>
<evidence type="ECO:0000256" key="8">
    <source>
        <dbReference type="ARBA" id="ARBA00022833"/>
    </source>
</evidence>
<dbReference type="AlphaFoldDB" id="A0A2S9KBX4"/>
<comment type="catalytic activity">
    <reaction evidence="12">
        <text>5-amino-6-(5-phospho-D-ribitylamino)uracil + NADP(+) = 5-amino-6-(5-phospho-D-ribosylamino)uracil + NADPH + H(+)</text>
        <dbReference type="Rhea" id="RHEA:17845"/>
        <dbReference type="ChEBI" id="CHEBI:15378"/>
        <dbReference type="ChEBI" id="CHEBI:57783"/>
        <dbReference type="ChEBI" id="CHEBI:58349"/>
        <dbReference type="ChEBI" id="CHEBI:58421"/>
        <dbReference type="ChEBI" id="CHEBI:58453"/>
        <dbReference type="EC" id="1.1.1.193"/>
    </reaction>
</comment>
<comment type="pathway">
    <text evidence="2 12">Cofactor biosynthesis; riboflavin biosynthesis; 5-amino-6-(D-ribitylamino)uracil from GTP: step 2/4.</text>
</comment>
<dbReference type="GO" id="GO:0009231">
    <property type="term" value="P:riboflavin biosynthetic process"/>
    <property type="evidence" value="ECO:0007669"/>
    <property type="project" value="UniProtKB-UniPathway"/>
</dbReference>
<dbReference type="GO" id="GO:0008835">
    <property type="term" value="F:diaminohydroxyphosphoribosylaminopyrimidine deaminase activity"/>
    <property type="evidence" value="ECO:0007669"/>
    <property type="project" value="UniProtKB-EC"/>
</dbReference>
<gene>
    <name evidence="17" type="primary">ribD</name>
    <name evidence="17" type="ORF">C6P61_13805</name>
</gene>
<feature type="binding site" evidence="14">
    <location>
        <position position="238"/>
    </location>
    <ligand>
        <name>NADP(+)</name>
        <dbReference type="ChEBI" id="CHEBI:58349"/>
    </ligand>
</feature>
<evidence type="ECO:0000313" key="17">
    <source>
        <dbReference type="EMBL" id="PRD67951.1"/>
    </source>
</evidence>
<evidence type="ECO:0000256" key="14">
    <source>
        <dbReference type="PIRSR" id="PIRSR006769-2"/>
    </source>
</evidence>
<dbReference type="InterPro" id="IPR024072">
    <property type="entry name" value="DHFR-like_dom_sf"/>
</dbReference>
<accession>A0A2S9KBX4</accession>
<dbReference type="InterPro" id="IPR016193">
    <property type="entry name" value="Cytidine_deaminase-like"/>
</dbReference>
<dbReference type="RefSeq" id="WP_105730518.1">
    <property type="nucleotide sequence ID" value="NZ_PVLR01000042.1"/>
</dbReference>
<feature type="binding site" evidence="14">
    <location>
        <position position="184"/>
    </location>
    <ligand>
        <name>substrate</name>
    </ligand>
</feature>
<dbReference type="PROSITE" id="PS51747">
    <property type="entry name" value="CYT_DCMP_DEAMINASES_2"/>
    <property type="match status" value="1"/>
</dbReference>
<feature type="domain" description="CMP/dCMP-type deaminase" evidence="16">
    <location>
        <begin position="12"/>
        <end position="135"/>
    </location>
</feature>
<dbReference type="Gene3D" id="3.40.430.10">
    <property type="entry name" value="Dihydrofolate Reductase, subunit A"/>
    <property type="match status" value="1"/>
</dbReference>
<keyword evidence="12" id="KW-0378">Hydrolase</keyword>
<feature type="binding site" evidence="14">
    <location>
        <position position="223"/>
    </location>
    <ligand>
        <name>substrate</name>
    </ligand>
</feature>
<dbReference type="GO" id="GO:0050661">
    <property type="term" value="F:NADP binding"/>
    <property type="evidence" value="ECO:0007669"/>
    <property type="project" value="InterPro"/>
</dbReference>
<feature type="binding site" evidence="14">
    <location>
        <position position="212"/>
    </location>
    <ligand>
        <name>NADP(+)</name>
        <dbReference type="ChEBI" id="CHEBI:58349"/>
    </ligand>
</feature>
<comment type="function">
    <text evidence="1 12">Converts 2,5-diamino-6-(ribosylamino)-4(3h)-pyrimidinone 5'-phosphate into 5-amino-6-(ribosylamino)-2,4(1h,3h)-pyrimidinedione 5'-phosphate.</text>
</comment>
<dbReference type="CDD" id="cd01284">
    <property type="entry name" value="Riboflavin_deaminase-reductase"/>
    <property type="match status" value="1"/>
</dbReference>
<evidence type="ECO:0000256" key="15">
    <source>
        <dbReference type="PIRSR" id="PIRSR006769-3"/>
    </source>
</evidence>
<proteinExistence type="inferred from homology"/>
<evidence type="ECO:0000256" key="6">
    <source>
        <dbReference type="ARBA" id="ARBA00022619"/>
    </source>
</evidence>
<evidence type="ECO:0000256" key="10">
    <source>
        <dbReference type="ARBA" id="ARBA00023002"/>
    </source>
</evidence>
<evidence type="ECO:0000256" key="7">
    <source>
        <dbReference type="ARBA" id="ARBA00022723"/>
    </source>
</evidence>